<evidence type="ECO:0000313" key="3">
    <source>
        <dbReference type="Proteomes" id="UP000288291"/>
    </source>
</evidence>
<reference evidence="2 3" key="1">
    <citation type="submission" date="2018-12" db="EMBL/GenBank/DDBJ databases">
        <authorList>
            <person name="Meng J."/>
        </authorList>
    </citation>
    <scope>NUCLEOTIDE SEQUENCE [LARGE SCALE GENOMIC DNA]</scope>
    <source>
        <strain evidence="2 3">HT111-2</strain>
    </source>
</reference>
<dbReference type="InterPro" id="IPR005531">
    <property type="entry name" value="Asp23"/>
</dbReference>
<name>A0A437SXR1_9LACO</name>
<evidence type="ECO:0000256" key="1">
    <source>
        <dbReference type="ARBA" id="ARBA00005721"/>
    </source>
</evidence>
<evidence type="ECO:0000313" key="2">
    <source>
        <dbReference type="EMBL" id="RVU71660.1"/>
    </source>
</evidence>
<proteinExistence type="inferred from homology"/>
<dbReference type="Proteomes" id="UP000288291">
    <property type="component" value="Unassembled WGS sequence"/>
</dbReference>
<dbReference type="PANTHER" id="PTHR34297:SF1">
    <property type="entry name" value="ASP23_GLS24 FAMILY ENVELOPE STRESS RESPONSE PROTEIN"/>
    <property type="match status" value="1"/>
</dbReference>
<dbReference type="AlphaFoldDB" id="A0A437SXR1"/>
<organism evidence="2 3">
    <name type="scientific">Lactobacillus xujianguonis</name>
    <dbReference type="NCBI Taxonomy" id="2495899"/>
    <lineage>
        <taxon>Bacteria</taxon>
        <taxon>Bacillati</taxon>
        <taxon>Bacillota</taxon>
        <taxon>Bacilli</taxon>
        <taxon>Lactobacillales</taxon>
        <taxon>Lactobacillaceae</taxon>
        <taxon>Lactobacillus</taxon>
    </lineage>
</organism>
<sequence length="143" mass="15504">MADSSKILLSGEENGEQIKIDPSVLEVILGIAAEKIDGVVSMRGNLTSGIKHVLGREDRGKGVNVSVDEDNKLVADVYVYLEAGVNVPSVGAQMQKTLKAQLVQMTDLELKAINIHVVGLVFPEDEDQEAEDTTELFPEDNQE</sequence>
<keyword evidence="3" id="KW-1185">Reference proteome</keyword>
<accession>A0A437SXR1</accession>
<protein>
    <submittedName>
        <fullName evidence="2">Asp23/Gls24 family envelope stress response protein</fullName>
    </submittedName>
</protein>
<dbReference type="RefSeq" id="WP_103660954.1">
    <property type="nucleotide sequence ID" value="NZ_ML136872.1"/>
</dbReference>
<gene>
    <name evidence="2" type="ORF">EJK17_01425</name>
</gene>
<comment type="caution">
    <text evidence="2">The sequence shown here is derived from an EMBL/GenBank/DDBJ whole genome shotgun (WGS) entry which is preliminary data.</text>
</comment>
<dbReference type="EMBL" id="RXIA01000003">
    <property type="protein sequence ID" value="RVU71660.1"/>
    <property type="molecule type" value="Genomic_DNA"/>
</dbReference>
<comment type="similarity">
    <text evidence="1">Belongs to the asp23 family.</text>
</comment>
<dbReference type="Pfam" id="PF03780">
    <property type="entry name" value="Asp23"/>
    <property type="match status" value="1"/>
</dbReference>
<dbReference type="PANTHER" id="PTHR34297">
    <property type="entry name" value="HYPOTHETICAL CYTOSOLIC PROTEIN-RELATED"/>
    <property type="match status" value="1"/>
</dbReference>